<dbReference type="STRING" id="520767.ATZ99_12750"/>
<proteinExistence type="predicted"/>
<keyword evidence="1" id="KW-0472">Membrane</keyword>
<dbReference type="AlphaFoldDB" id="A0A162MHQ2"/>
<comment type="caution">
    <text evidence="2">The sequence shown here is derived from an EMBL/GenBank/DDBJ whole genome shotgun (WGS) entry which is preliminary data.</text>
</comment>
<sequence>MYTPRMGWTYWIILHLIAIPLTVYIGMLLSQRNRMKVTK</sequence>
<dbReference type="EMBL" id="LOHZ01000030">
    <property type="protein sequence ID" value="KYO66089.1"/>
    <property type="molecule type" value="Genomic_DNA"/>
</dbReference>
<keyword evidence="3" id="KW-1185">Reference proteome</keyword>
<reference evidence="2 3" key="1">
    <citation type="submission" date="2015-12" db="EMBL/GenBank/DDBJ databases">
        <title>Draft genome of Thermovenabulum gondwanense isolated from a red thermophilic microbial mat colonisisng an outflow channel of a bore well.</title>
        <authorList>
            <person name="Patel B.K."/>
        </authorList>
    </citation>
    <scope>NUCLEOTIDE SEQUENCE [LARGE SCALE GENOMIC DNA]</scope>
    <source>
        <strain evidence="2 3">R270</strain>
    </source>
</reference>
<evidence type="ECO:0000256" key="1">
    <source>
        <dbReference type="SAM" id="Phobius"/>
    </source>
</evidence>
<protein>
    <submittedName>
        <fullName evidence="2">Uncharacterized protein</fullName>
    </submittedName>
</protein>
<evidence type="ECO:0000313" key="2">
    <source>
        <dbReference type="EMBL" id="KYO66089.1"/>
    </source>
</evidence>
<dbReference type="Proteomes" id="UP000075737">
    <property type="component" value="Unassembled WGS sequence"/>
</dbReference>
<keyword evidence="1" id="KW-1133">Transmembrane helix</keyword>
<organism evidence="2 3">
    <name type="scientific">Thermovenabulum gondwanense</name>
    <dbReference type="NCBI Taxonomy" id="520767"/>
    <lineage>
        <taxon>Bacteria</taxon>
        <taxon>Bacillati</taxon>
        <taxon>Bacillota</taxon>
        <taxon>Clostridia</taxon>
        <taxon>Thermosediminibacterales</taxon>
        <taxon>Thermosediminibacteraceae</taxon>
        <taxon>Thermovenabulum</taxon>
    </lineage>
</organism>
<accession>A0A162MHQ2</accession>
<name>A0A162MHQ2_9FIRM</name>
<feature type="transmembrane region" description="Helical" evidence="1">
    <location>
        <begin position="6"/>
        <end position="29"/>
    </location>
</feature>
<gene>
    <name evidence="2" type="ORF">ATZ99_12750</name>
</gene>
<keyword evidence="1" id="KW-0812">Transmembrane</keyword>
<evidence type="ECO:0000313" key="3">
    <source>
        <dbReference type="Proteomes" id="UP000075737"/>
    </source>
</evidence>